<evidence type="ECO:0000256" key="11">
    <source>
        <dbReference type="ARBA" id="ARBA00023012"/>
    </source>
</evidence>
<dbReference type="CDD" id="cd00082">
    <property type="entry name" value="HisKA"/>
    <property type="match status" value="1"/>
</dbReference>
<name>A0ABX0Q1J7_9GAMM</name>
<keyword evidence="12 13" id="KW-0472">Membrane</keyword>
<evidence type="ECO:0000256" key="2">
    <source>
        <dbReference type="ARBA" id="ARBA00004141"/>
    </source>
</evidence>
<dbReference type="SMART" id="SM00388">
    <property type="entry name" value="HisKA"/>
    <property type="match status" value="1"/>
</dbReference>
<feature type="domain" description="Histidine kinase" evidence="14">
    <location>
        <begin position="250"/>
        <end position="464"/>
    </location>
</feature>
<evidence type="ECO:0000313" key="16">
    <source>
        <dbReference type="EMBL" id="NID04384.1"/>
    </source>
</evidence>
<protein>
    <recommendedName>
        <fullName evidence="3">histidine kinase</fullName>
        <ecNumber evidence="3">2.7.13.3</ecNumber>
    </recommendedName>
</protein>
<keyword evidence="5" id="KW-0808">Transferase</keyword>
<reference evidence="16 17" key="1">
    <citation type="journal article" date="2011" name="Curr. Microbiol.">
        <title>Luteibacter jiangsuensis sp. nov.: a methamidophos-degrading bacterium isolated from a methamidophos-manufacturing factory.</title>
        <authorList>
            <person name="Wang L."/>
            <person name="Wang G.L."/>
            <person name="Li S.P."/>
            <person name="Jiang J.D."/>
        </authorList>
    </citation>
    <scope>NUCLEOTIDE SEQUENCE [LARGE SCALE GENOMIC DNA]</scope>
    <source>
        <strain evidence="16 17">CGMCC 1.10133</strain>
    </source>
</reference>
<evidence type="ECO:0000256" key="4">
    <source>
        <dbReference type="ARBA" id="ARBA00022553"/>
    </source>
</evidence>
<dbReference type="GO" id="GO:0016301">
    <property type="term" value="F:kinase activity"/>
    <property type="evidence" value="ECO:0007669"/>
    <property type="project" value="UniProtKB-KW"/>
</dbReference>
<evidence type="ECO:0000259" key="15">
    <source>
        <dbReference type="PROSITE" id="PS50885"/>
    </source>
</evidence>
<dbReference type="InterPro" id="IPR013727">
    <property type="entry name" value="2CSK_N"/>
</dbReference>
<dbReference type="Pfam" id="PF00512">
    <property type="entry name" value="HisKA"/>
    <property type="match status" value="1"/>
</dbReference>
<keyword evidence="9" id="KW-0067">ATP-binding</keyword>
<keyword evidence="11" id="KW-0902">Two-component regulatory system</keyword>
<keyword evidence="4" id="KW-0597">Phosphoprotein</keyword>
<comment type="catalytic activity">
    <reaction evidence="1">
        <text>ATP + protein L-histidine = ADP + protein N-phospho-L-histidine.</text>
        <dbReference type="EC" id="2.7.13.3"/>
    </reaction>
</comment>
<organism evidence="16 17">
    <name type="scientific">Luteibacter jiangsuensis</name>
    <dbReference type="NCBI Taxonomy" id="637577"/>
    <lineage>
        <taxon>Bacteria</taxon>
        <taxon>Pseudomonadati</taxon>
        <taxon>Pseudomonadota</taxon>
        <taxon>Gammaproteobacteria</taxon>
        <taxon>Lysobacterales</taxon>
        <taxon>Rhodanobacteraceae</taxon>
        <taxon>Luteibacter</taxon>
    </lineage>
</organism>
<feature type="transmembrane region" description="Helical" evidence="13">
    <location>
        <begin position="172"/>
        <end position="189"/>
    </location>
</feature>
<dbReference type="InterPro" id="IPR005467">
    <property type="entry name" value="His_kinase_dom"/>
</dbReference>
<dbReference type="SMART" id="SM00387">
    <property type="entry name" value="HATPase_c"/>
    <property type="match status" value="1"/>
</dbReference>
<keyword evidence="10 13" id="KW-1133">Transmembrane helix</keyword>
<dbReference type="SUPFAM" id="SSF47384">
    <property type="entry name" value="Homodimeric domain of signal transducing histidine kinase"/>
    <property type="match status" value="1"/>
</dbReference>
<evidence type="ECO:0000256" key="7">
    <source>
        <dbReference type="ARBA" id="ARBA00022741"/>
    </source>
</evidence>
<evidence type="ECO:0000256" key="3">
    <source>
        <dbReference type="ARBA" id="ARBA00012438"/>
    </source>
</evidence>
<evidence type="ECO:0000259" key="14">
    <source>
        <dbReference type="PROSITE" id="PS50109"/>
    </source>
</evidence>
<dbReference type="Gene3D" id="3.30.565.10">
    <property type="entry name" value="Histidine kinase-like ATPase, C-terminal domain"/>
    <property type="match status" value="1"/>
</dbReference>
<evidence type="ECO:0000256" key="5">
    <source>
        <dbReference type="ARBA" id="ARBA00022679"/>
    </source>
</evidence>
<evidence type="ECO:0000313" key="17">
    <source>
        <dbReference type="Proteomes" id="UP001429601"/>
    </source>
</evidence>
<evidence type="ECO:0000256" key="1">
    <source>
        <dbReference type="ARBA" id="ARBA00000085"/>
    </source>
</evidence>
<comment type="caution">
    <text evidence="16">The sequence shown here is derived from an EMBL/GenBank/DDBJ whole genome shotgun (WGS) entry which is preliminary data.</text>
</comment>
<dbReference type="RefSeq" id="WP_167123972.1">
    <property type="nucleotide sequence ID" value="NZ_JAAQQR010000002.1"/>
</dbReference>
<dbReference type="InterPro" id="IPR036890">
    <property type="entry name" value="HATPase_C_sf"/>
</dbReference>
<dbReference type="InterPro" id="IPR003594">
    <property type="entry name" value="HATPase_dom"/>
</dbReference>
<evidence type="ECO:0000256" key="10">
    <source>
        <dbReference type="ARBA" id="ARBA00022989"/>
    </source>
</evidence>
<evidence type="ECO:0000256" key="9">
    <source>
        <dbReference type="ARBA" id="ARBA00022840"/>
    </source>
</evidence>
<dbReference type="EMBL" id="JAAQQR010000002">
    <property type="protein sequence ID" value="NID04384.1"/>
    <property type="molecule type" value="Genomic_DNA"/>
</dbReference>
<dbReference type="SUPFAM" id="SSF55874">
    <property type="entry name" value="ATPase domain of HSP90 chaperone/DNA topoisomerase II/histidine kinase"/>
    <property type="match status" value="1"/>
</dbReference>
<comment type="subcellular location">
    <subcellularLocation>
        <location evidence="2">Membrane</location>
        <topology evidence="2">Multi-pass membrane protein</topology>
    </subcellularLocation>
</comment>
<dbReference type="PROSITE" id="PS50885">
    <property type="entry name" value="HAMP"/>
    <property type="match status" value="1"/>
</dbReference>
<dbReference type="InterPro" id="IPR036097">
    <property type="entry name" value="HisK_dim/P_sf"/>
</dbReference>
<keyword evidence="7" id="KW-0547">Nucleotide-binding</keyword>
<keyword evidence="6 13" id="KW-0812">Transmembrane</keyword>
<evidence type="ECO:0000256" key="6">
    <source>
        <dbReference type="ARBA" id="ARBA00022692"/>
    </source>
</evidence>
<dbReference type="Proteomes" id="UP001429601">
    <property type="component" value="Unassembled WGS sequence"/>
</dbReference>
<evidence type="ECO:0000256" key="13">
    <source>
        <dbReference type="SAM" id="Phobius"/>
    </source>
</evidence>
<dbReference type="Gene3D" id="1.10.287.130">
    <property type="match status" value="1"/>
</dbReference>
<dbReference type="InterPro" id="IPR003660">
    <property type="entry name" value="HAMP_dom"/>
</dbReference>
<dbReference type="InterPro" id="IPR050428">
    <property type="entry name" value="TCS_sensor_his_kinase"/>
</dbReference>
<proteinExistence type="predicted"/>
<keyword evidence="17" id="KW-1185">Reference proteome</keyword>
<dbReference type="EC" id="2.7.13.3" evidence="3"/>
<dbReference type="PANTHER" id="PTHR45436:SF14">
    <property type="entry name" value="SENSOR PROTEIN QSEC"/>
    <property type="match status" value="1"/>
</dbReference>
<feature type="domain" description="HAMP" evidence="15">
    <location>
        <begin position="190"/>
        <end position="242"/>
    </location>
</feature>
<sequence>MPALSLRARLTWLIIAVQVAVLIPLGAISYQRERAEMVKLLDGRLAQAGRTLGTLIADSQRGYSDADARRAVKLVTAAQRGTVVVAVHAKNYEPEVGFQAYNPQGTLIAATANLADLPPPAPGERGFSDIEHDGAGWRLFTLTNRFNLTVRIGERAENRADITRELVLEHSLPLLIGLPLLALLASLAVKQGLRPLNRLTQVLSERAPRSRTPIAIERSPGEIKPLIATLNEQLERLEDVIEREHRFAGDVAHELRTPLAATTIHLESALIANDPAELEFTLHSARRSLGRLGRRIEQILAIARLEAGAAAEQRIPLDLIVLATEVVEELAPLIAEKDIALSLTHEEPVVRVAGHEVALTAMFRNLVENALRYTPEGGRADISIQRDGGIVVIGVCDDGPGIPLYRRALAFKRFERSSDTKEPGYGLGLSIVQRAVELHEGSIELLNGPSARGLLVRIHIEALDG</sequence>
<feature type="transmembrane region" description="Helical" evidence="13">
    <location>
        <begin position="12"/>
        <end position="30"/>
    </location>
</feature>
<dbReference type="PRINTS" id="PR00344">
    <property type="entry name" value="BCTRLSENSOR"/>
</dbReference>
<evidence type="ECO:0000256" key="8">
    <source>
        <dbReference type="ARBA" id="ARBA00022777"/>
    </source>
</evidence>
<dbReference type="InterPro" id="IPR004358">
    <property type="entry name" value="Sig_transdc_His_kin-like_C"/>
</dbReference>
<dbReference type="Pfam" id="PF02518">
    <property type="entry name" value="HATPase_c"/>
    <property type="match status" value="1"/>
</dbReference>
<keyword evidence="8 16" id="KW-0418">Kinase</keyword>
<dbReference type="PROSITE" id="PS50109">
    <property type="entry name" value="HIS_KIN"/>
    <property type="match status" value="1"/>
</dbReference>
<dbReference type="InterPro" id="IPR003661">
    <property type="entry name" value="HisK_dim/P_dom"/>
</dbReference>
<dbReference type="PANTHER" id="PTHR45436">
    <property type="entry name" value="SENSOR HISTIDINE KINASE YKOH"/>
    <property type="match status" value="1"/>
</dbReference>
<gene>
    <name evidence="16" type="ORF">HBF26_05770</name>
</gene>
<dbReference type="Pfam" id="PF08521">
    <property type="entry name" value="2CSK_N"/>
    <property type="match status" value="1"/>
</dbReference>
<evidence type="ECO:0000256" key="12">
    <source>
        <dbReference type="ARBA" id="ARBA00023136"/>
    </source>
</evidence>
<accession>A0ABX0Q1J7</accession>